<comment type="caution">
    <text evidence="2">The sequence shown here is derived from an EMBL/GenBank/DDBJ whole genome shotgun (WGS) entry which is preliminary data.</text>
</comment>
<protein>
    <submittedName>
        <fullName evidence="2">Uncharacterized protein</fullName>
    </submittedName>
</protein>
<name>A0A0V0SFN9_9BILA</name>
<evidence type="ECO:0000313" key="2">
    <source>
        <dbReference type="EMBL" id="KRX25648.1"/>
    </source>
</evidence>
<gene>
    <name evidence="2" type="ORF">T07_1502</name>
</gene>
<evidence type="ECO:0000256" key="1">
    <source>
        <dbReference type="SAM" id="Phobius"/>
    </source>
</evidence>
<proteinExistence type="predicted"/>
<organism evidence="2 3">
    <name type="scientific">Trichinella nelsoni</name>
    <dbReference type="NCBI Taxonomy" id="6336"/>
    <lineage>
        <taxon>Eukaryota</taxon>
        <taxon>Metazoa</taxon>
        <taxon>Ecdysozoa</taxon>
        <taxon>Nematoda</taxon>
        <taxon>Enoplea</taxon>
        <taxon>Dorylaimia</taxon>
        <taxon>Trichinellida</taxon>
        <taxon>Trichinellidae</taxon>
        <taxon>Trichinella</taxon>
    </lineage>
</organism>
<keyword evidence="1" id="KW-0812">Transmembrane</keyword>
<keyword evidence="1" id="KW-1133">Transmembrane helix</keyword>
<reference evidence="2 3" key="1">
    <citation type="submission" date="2015-01" db="EMBL/GenBank/DDBJ databases">
        <title>Evolution of Trichinella species and genotypes.</title>
        <authorList>
            <person name="Korhonen P.K."/>
            <person name="Edoardo P."/>
            <person name="Giuseppe L.R."/>
            <person name="Gasser R.B."/>
        </authorList>
    </citation>
    <scope>NUCLEOTIDE SEQUENCE [LARGE SCALE GENOMIC DNA]</scope>
    <source>
        <strain evidence="2">ISS37</strain>
    </source>
</reference>
<accession>A0A0V0SFN9</accession>
<dbReference type="OrthoDB" id="72325at2759"/>
<keyword evidence="1" id="KW-0472">Membrane</keyword>
<dbReference type="Proteomes" id="UP000054630">
    <property type="component" value="Unassembled WGS sequence"/>
</dbReference>
<evidence type="ECO:0000313" key="3">
    <source>
        <dbReference type="Proteomes" id="UP000054630"/>
    </source>
</evidence>
<keyword evidence="3" id="KW-1185">Reference proteome</keyword>
<dbReference type="AlphaFoldDB" id="A0A0V0SFN9"/>
<dbReference type="EMBL" id="JYDL01000011">
    <property type="protein sequence ID" value="KRX25648.1"/>
    <property type="molecule type" value="Genomic_DNA"/>
</dbReference>
<feature type="transmembrane region" description="Helical" evidence="1">
    <location>
        <begin position="40"/>
        <end position="61"/>
    </location>
</feature>
<sequence length="67" mass="7447">MKIVLERDRQLLDIYFNGNGAVGNSLGLTLQLVKSVQNQYWYLIVIKSVVVFLAIAAFSGATSRDEV</sequence>